<evidence type="ECO:0000313" key="2">
    <source>
        <dbReference type="Proteomes" id="UP001319080"/>
    </source>
</evidence>
<dbReference type="RefSeq" id="WP_254084260.1">
    <property type="nucleotide sequence ID" value="NZ_JAHESE010000008.1"/>
</dbReference>
<keyword evidence="2" id="KW-1185">Reference proteome</keyword>
<accession>A0AAP2DW25</accession>
<comment type="caution">
    <text evidence="1">The sequence shown here is derived from an EMBL/GenBank/DDBJ whole genome shotgun (WGS) entry which is preliminary data.</text>
</comment>
<reference evidence="1 2" key="1">
    <citation type="submission" date="2021-05" db="EMBL/GenBank/DDBJ databases">
        <title>A Polyphasic approach of four new species of the genus Ohtaekwangia: Ohtaekwangia histidinii sp. nov., Ohtaekwangia cretensis sp. nov., Ohtaekwangia indiensis sp. nov., Ohtaekwangia reichenbachii sp. nov. from diverse environment.</title>
        <authorList>
            <person name="Octaviana S."/>
        </authorList>
    </citation>
    <scope>NUCLEOTIDE SEQUENCE [LARGE SCALE GENOMIC DNA]</scope>
    <source>
        <strain evidence="1 2">PWU5</strain>
    </source>
</reference>
<dbReference type="Proteomes" id="UP001319080">
    <property type="component" value="Unassembled WGS sequence"/>
</dbReference>
<evidence type="ECO:0000313" key="1">
    <source>
        <dbReference type="EMBL" id="MBT1708665.1"/>
    </source>
</evidence>
<gene>
    <name evidence="1" type="ORF">KK062_10545</name>
</gene>
<protein>
    <submittedName>
        <fullName evidence="1">Uncharacterized protein</fullName>
    </submittedName>
</protein>
<proteinExistence type="predicted"/>
<name>A0AAP2DW25_9BACT</name>
<dbReference type="EMBL" id="JAHESE010000008">
    <property type="protein sequence ID" value="MBT1708665.1"/>
    <property type="molecule type" value="Genomic_DNA"/>
</dbReference>
<sequence length="180" mass="21381">MNIVCIFEDRLYAFNYRDDSDGADEFERLFDACQDPEFLEQFFEANKNDLQSGFFDPIPTVEQAILITKAEAKRLEKLLRDVVQHQHQPLHNVFRPLSENEDRWPFPRQKVYGLCYKSWFRIYAIRIAHRYYVTGGAIKLTKAMQDRVHTSRELQKMQRCFSFFEEEGIVDVEGAKELDL</sequence>
<dbReference type="AlphaFoldDB" id="A0AAP2DW25"/>
<organism evidence="1 2">
    <name type="scientific">Dawidia cretensis</name>
    <dbReference type="NCBI Taxonomy" id="2782350"/>
    <lineage>
        <taxon>Bacteria</taxon>
        <taxon>Pseudomonadati</taxon>
        <taxon>Bacteroidota</taxon>
        <taxon>Cytophagia</taxon>
        <taxon>Cytophagales</taxon>
        <taxon>Chryseotaleaceae</taxon>
        <taxon>Dawidia</taxon>
    </lineage>
</organism>